<evidence type="ECO:0000256" key="4">
    <source>
        <dbReference type="ARBA" id="ARBA00022842"/>
    </source>
</evidence>
<proteinExistence type="inferred from homology"/>
<dbReference type="InterPro" id="IPR036849">
    <property type="entry name" value="Enolase-like_C_sf"/>
</dbReference>
<evidence type="ECO:0000256" key="6">
    <source>
        <dbReference type="ARBA" id="ARBA00023239"/>
    </source>
</evidence>
<dbReference type="EC" id="4.2.1.11" evidence="3"/>
<dbReference type="CDD" id="cd22962">
    <property type="entry name" value="DD_AtENO3-like"/>
    <property type="match status" value="1"/>
</dbReference>
<feature type="domain" description="Enolase C-terminal TIM barrel" evidence="7">
    <location>
        <begin position="208"/>
        <end position="550"/>
    </location>
</feature>
<dbReference type="Pfam" id="PF00113">
    <property type="entry name" value="Enolase_C"/>
    <property type="match status" value="1"/>
</dbReference>
<accession>A0A8K1C6Z3</accession>
<dbReference type="Pfam" id="PF03952">
    <property type="entry name" value="Enolase_N"/>
    <property type="match status" value="1"/>
</dbReference>
<dbReference type="InterPro" id="IPR029017">
    <property type="entry name" value="Enolase-like_N"/>
</dbReference>
<evidence type="ECO:0000256" key="1">
    <source>
        <dbReference type="ARBA" id="ARBA00005031"/>
    </source>
</evidence>
<dbReference type="OrthoDB" id="157471at2759"/>
<dbReference type="Gene3D" id="3.30.390.10">
    <property type="entry name" value="Enolase-like, N-terminal domain"/>
    <property type="match status" value="1"/>
</dbReference>
<dbReference type="SUPFAM" id="SSF54826">
    <property type="entry name" value="Enolase N-terminal domain-like"/>
    <property type="match status" value="1"/>
</dbReference>
<dbReference type="InterPro" id="IPR020811">
    <property type="entry name" value="Enolase_N"/>
</dbReference>
<evidence type="ECO:0000256" key="5">
    <source>
        <dbReference type="ARBA" id="ARBA00023152"/>
    </source>
</evidence>
<dbReference type="PRINTS" id="PR00148">
    <property type="entry name" value="ENOLASE"/>
</dbReference>
<dbReference type="AlphaFoldDB" id="A0A8K1C6Z3"/>
<dbReference type="SMART" id="SM01193">
    <property type="entry name" value="Enolase_N"/>
    <property type="match status" value="1"/>
</dbReference>
<evidence type="ECO:0000313" key="10">
    <source>
        <dbReference type="Proteomes" id="UP000794436"/>
    </source>
</evidence>
<dbReference type="PANTHER" id="PTHR11902:SF1">
    <property type="entry name" value="ENOLASE"/>
    <property type="match status" value="1"/>
</dbReference>
<dbReference type="Proteomes" id="UP000794436">
    <property type="component" value="Unassembled WGS sequence"/>
</dbReference>
<dbReference type="SUPFAM" id="SSF47391">
    <property type="entry name" value="Dimerization-anchoring domain of cAMP-dependent PK regulatory subunit"/>
    <property type="match status" value="1"/>
</dbReference>
<keyword evidence="4" id="KW-0460">Magnesium</keyword>
<dbReference type="EMBL" id="SPLM01000144">
    <property type="protein sequence ID" value="TMW57595.1"/>
    <property type="molecule type" value="Genomic_DNA"/>
</dbReference>
<dbReference type="SUPFAM" id="SSF51604">
    <property type="entry name" value="Enolase C-terminal domain-like"/>
    <property type="match status" value="1"/>
</dbReference>
<keyword evidence="6" id="KW-0456">Lyase</keyword>
<dbReference type="PANTHER" id="PTHR11902">
    <property type="entry name" value="ENOLASE"/>
    <property type="match status" value="1"/>
</dbReference>
<evidence type="ECO:0000256" key="2">
    <source>
        <dbReference type="ARBA" id="ARBA00009604"/>
    </source>
</evidence>
<evidence type="ECO:0000313" key="9">
    <source>
        <dbReference type="EMBL" id="TMW57595.1"/>
    </source>
</evidence>
<organism evidence="9 10">
    <name type="scientific">Pythium oligandrum</name>
    <name type="common">Mycoparasitic fungus</name>
    <dbReference type="NCBI Taxonomy" id="41045"/>
    <lineage>
        <taxon>Eukaryota</taxon>
        <taxon>Sar</taxon>
        <taxon>Stramenopiles</taxon>
        <taxon>Oomycota</taxon>
        <taxon>Peronosporomycetes</taxon>
        <taxon>Pythiales</taxon>
        <taxon>Pythiaceae</taxon>
        <taxon>Pythium</taxon>
    </lineage>
</organism>
<evidence type="ECO:0000259" key="8">
    <source>
        <dbReference type="SMART" id="SM01193"/>
    </source>
</evidence>
<evidence type="ECO:0000259" key="7">
    <source>
        <dbReference type="SMART" id="SM01192"/>
    </source>
</evidence>
<sequence length="550" mass="59230">MVRQENVDIAPDDSEVRERDLVEAYLQEHALETELNQVINQVVADRPEDPFLVLSSLLYVKATAKRGIVHVEVKEVLDGLGLPGILVRLHTGKGVFEASIPSSVLGLPDIPEVVDEFAPTIPEDKQRYGGCGYKLRAEQAQVLLIEKLVDLEPTDQAAIDSILTRLEPDIGRNICLAASIAVCKAAAKYAELPLFEYIAMLLELPLENVCIPMPQFSVVNGGKYASNKLFVQEIFVAPVSATSFADALQLGTEFNRSLRVQLDERGVGFSNTGAFGGFAPQMQTLAETFQTLRAAVDDTRTRIEAAGAAALLLDPTSITPLRFEFGIDFAASEFVELSTAGGGADPDEATRTTFTYNTDKWVTGSSGGLQNSDGMLLMVRSLIRELNVTSVVDPFDGGDIKAFAGLFSSELDREEDESEAAPRRMIGGDPNCRLQIVGDTLAQEHGLDTISDERAANTILLQLHQFTTVSRALETITDARRLGLSIILGVTASQATSEGSFVAALAIGAGIGQVKFGGLSASDCVERYNQLLLASEEPNAPGFVASAYRR</sequence>
<dbReference type="Gene3D" id="3.20.20.120">
    <property type="entry name" value="Enolase-like C-terminal domain"/>
    <property type="match status" value="1"/>
</dbReference>
<dbReference type="InterPro" id="IPR020810">
    <property type="entry name" value="Enolase_C"/>
</dbReference>
<comment type="similarity">
    <text evidence="2">Belongs to the enolase family.</text>
</comment>
<feature type="domain" description="Enolase N-terminal" evidence="8">
    <location>
        <begin position="68"/>
        <end position="198"/>
    </location>
</feature>
<name>A0A8K1C6Z3_PYTOL</name>
<dbReference type="GO" id="GO:0004634">
    <property type="term" value="F:phosphopyruvate hydratase activity"/>
    <property type="evidence" value="ECO:0007669"/>
    <property type="project" value="UniProtKB-EC"/>
</dbReference>
<dbReference type="GO" id="GO:0006096">
    <property type="term" value="P:glycolytic process"/>
    <property type="evidence" value="ECO:0007669"/>
    <property type="project" value="UniProtKB-UniPathway"/>
</dbReference>
<reference evidence="9" key="1">
    <citation type="submission" date="2019-03" db="EMBL/GenBank/DDBJ databases">
        <title>Long read genome sequence of the mycoparasitic Pythium oligandrum ATCC 38472 isolated from sugarbeet rhizosphere.</title>
        <authorList>
            <person name="Gaulin E."/>
        </authorList>
    </citation>
    <scope>NUCLEOTIDE SEQUENCE</scope>
    <source>
        <strain evidence="9">ATCC 38472_TT</strain>
    </source>
</reference>
<keyword evidence="10" id="KW-1185">Reference proteome</keyword>
<gene>
    <name evidence="9" type="ORF">Poli38472_003520</name>
</gene>
<dbReference type="UniPathway" id="UPA00109">
    <property type="reaction ID" value="UER00187"/>
</dbReference>
<comment type="pathway">
    <text evidence="1">Carbohydrate degradation; glycolysis; pyruvate from D-glyceraldehyde 3-phosphate: step 4/5.</text>
</comment>
<protein>
    <recommendedName>
        <fullName evidence="3">phosphopyruvate hydratase</fullName>
        <ecNumber evidence="3">4.2.1.11</ecNumber>
    </recommendedName>
</protein>
<comment type="caution">
    <text evidence="9">The sequence shown here is derived from an EMBL/GenBank/DDBJ whole genome shotgun (WGS) entry which is preliminary data.</text>
</comment>
<dbReference type="InterPro" id="IPR000941">
    <property type="entry name" value="Enolase"/>
</dbReference>
<keyword evidence="5" id="KW-0324">Glycolysis</keyword>
<evidence type="ECO:0000256" key="3">
    <source>
        <dbReference type="ARBA" id="ARBA00012058"/>
    </source>
</evidence>
<dbReference type="GO" id="GO:0000287">
    <property type="term" value="F:magnesium ion binding"/>
    <property type="evidence" value="ECO:0007669"/>
    <property type="project" value="InterPro"/>
</dbReference>
<dbReference type="GO" id="GO:0000015">
    <property type="term" value="C:phosphopyruvate hydratase complex"/>
    <property type="evidence" value="ECO:0007669"/>
    <property type="project" value="InterPro"/>
</dbReference>
<dbReference type="SMART" id="SM01192">
    <property type="entry name" value="Enolase_C"/>
    <property type="match status" value="1"/>
</dbReference>